<reference evidence="7 8" key="1">
    <citation type="journal article" date="2020" name="ISME J.">
        <title>Uncovering the hidden diversity of litter-decomposition mechanisms in mushroom-forming fungi.</title>
        <authorList>
            <person name="Floudas D."/>
            <person name="Bentzer J."/>
            <person name="Ahren D."/>
            <person name="Johansson T."/>
            <person name="Persson P."/>
            <person name="Tunlid A."/>
        </authorList>
    </citation>
    <scope>NUCLEOTIDE SEQUENCE [LARGE SCALE GENOMIC DNA]</scope>
    <source>
        <strain evidence="7 8">CBS 175.51</strain>
    </source>
</reference>
<dbReference type="OrthoDB" id="3064914at2759"/>
<keyword evidence="2 4" id="KW-0863">Zinc-finger</keyword>
<organism evidence="7 8">
    <name type="scientific">Ephemerocybe angulata</name>
    <dbReference type="NCBI Taxonomy" id="980116"/>
    <lineage>
        <taxon>Eukaryota</taxon>
        <taxon>Fungi</taxon>
        <taxon>Dikarya</taxon>
        <taxon>Basidiomycota</taxon>
        <taxon>Agaricomycotina</taxon>
        <taxon>Agaricomycetes</taxon>
        <taxon>Agaricomycetidae</taxon>
        <taxon>Agaricales</taxon>
        <taxon>Agaricineae</taxon>
        <taxon>Psathyrellaceae</taxon>
        <taxon>Ephemerocybe</taxon>
    </lineage>
</organism>
<dbReference type="InterPro" id="IPR025649">
    <property type="entry name" value="DUF4360"/>
</dbReference>
<keyword evidence="5" id="KW-0732">Signal</keyword>
<dbReference type="PROSITE" id="PS50865">
    <property type="entry name" value="ZF_MYND_2"/>
    <property type="match status" value="1"/>
</dbReference>
<proteinExistence type="predicted"/>
<comment type="caution">
    <text evidence="7">The sequence shown here is derived from an EMBL/GenBank/DDBJ whole genome shotgun (WGS) entry which is preliminary data.</text>
</comment>
<dbReference type="PROSITE" id="PS51257">
    <property type="entry name" value="PROKAR_LIPOPROTEIN"/>
    <property type="match status" value="1"/>
</dbReference>
<dbReference type="Gene3D" id="6.10.140.2220">
    <property type="match status" value="1"/>
</dbReference>
<dbReference type="Pfam" id="PF01753">
    <property type="entry name" value="zf-MYND"/>
    <property type="match status" value="1"/>
</dbReference>
<evidence type="ECO:0000313" key="8">
    <source>
        <dbReference type="Proteomes" id="UP000541558"/>
    </source>
</evidence>
<keyword evidence="1" id="KW-0479">Metal-binding</keyword>
<dbReference type="PANTHER" id="PTHR38847:SF1">
    <property type="entry name" value="PSEUDOURIDINE SYNTHASE RSUA_RLUA-LIKE DOMAIN-CONTAINING PROTEIN"/>
    <property type="match status" value="1"/>
</dbReference>
<sequence length="798" mass="88983">MSFKISSFAVLCALALQVTAQTLSITSLGAIGTGCAPGTVKARVNSDESISLSFSDFKAETSASGSISDSRVNCQLTLGVQVPSGYQFAFDQTALNAAYSAGSGVKLSSSTLYYFQGQLSQSLGNCAVAGPASSGQTTLINKFSPILWSPCGQNSVVNLNTDLRADNGDTKNSGYISVRNSTKGDSTPETVPVVMKFLQVEDVPSPETRRADPNHSKMVIRQGAQGLKLLEYLLHITHVTPSIEKVATPLLVQNVDGICAWIDFLMFAPDADPFWKEDQGDQYNLYANILYNAIQTHSSIFQVYISSRGFVDLVLRLWLREGDKSLITSISNEMLGSIPLLTVMLGSEDATEALCERAIASGLAGKLTKSLMVKLLQAVRIYINTAPLPTVVNYVDKIMKIIVPLTKYNNDAMIKAFHANEYLTEIITALDILSAAVEKSHPSKLWETTCFTVLATGINLLFTARTRILQNWGEAIRGDLLGLLVRMSAAVSNTKDLPDMQLRGYELVRYTLSHLLIHLSYPKVVKQLVRCGNINAWDAGEYSHIRNEKLANIWEIFWKDAAERAVVREEIPGATVCDNISCDVMKRPKHSWICSRCVTASYCSPRCQAEDWKRFHKSECYRAKQDEIAREMTHTRYRYSDRHFQMSWAQIICNDSLPLFDRDQIGRQAFPDHKPYEIVPIVDCTGILVPSTQVFPESLRLNPRWWVGTNHANYEVQASSIGPRVMALVEDFRSGRMWEEYRLVDFYFLYGSAEALSLLMLLKRLPGGFYKVAYSIPRRGVRKTTQGTWPIPKSDYDQ</sequence>
<dbReference type="Proteomes" id="UP000541558">
    <property type="component" value="Unassembled WGS sequence"/>
</dbReference>
<gene>
    <name evidence="7" type="ORF">D9611_006117</name>
</gene>
<dbReference type="SUPFAM" id="SSF144232">
    <property type="entry name" value="HIT/MYND zinc finger-like"/>
    <property type="match status" value="1"/>
</dbReference>
<evidence type="ECO:0000313" key="7">
    <source>
        <dbReference type="EMBL" id="KAF5341022.1"/>
    </source>
</evidence>
<feature type="signal peptide" evidence="5">
    <location>
        <begin position="1"/>
        <end position="20"/>
    </location>
</feature>
<evidence type="ECO:0000259" key="6">
    <source>
        <dbReference type="PROSITE" id="PS50865"/>
    </source>
</evidence>
<evidence type="ECO:0000256" key="3">
    <source>
        <dbReference type="ARBA" id="ARBA00022833"/>
    </source>
</evidence>
<keyword evidence="8" id="KW-1185">Reference proteome</keyword>
<evidence type="ECO:0000256" key="1">
    <source>
        <dbReference type="ARBA" id="ARBA00022723"/>
    </source>
</evidence>
<dbReference type="AlphaFoldDB" id="A0A8H5FLI1"/>
<evidence type="ECO:0000256" key="4">
    <source>
        <dbReference type="PROSITE-ProRule" id="PRU00134"/>
    </source>
</evidence>
<name>A0A8H5FLI1_9AGAR</name>
<protein>
    <recommendedName>
        <fullName evidence="6">MYND-type domain-containing protein</fullName>
    </recommendedName>
</protein>
<dbReference type="GO" id="GO:0008270">
    <property type="term" value="F:zinc ion binding"/>
    <property type="evidence" value="ECO:0007669"/>
    <property type="project" value="UniProtKB-KW"/>
</dbReference>
<dbReference type="EMBL" id="JAACJK010000002">
    <property type="protein sequence ID" value="KAF5341022.1"/>
    <property type="molecule type" value="Genomic_DNA"/>
</dbReference>
<dbReference type="Pfam" id="PF14273">
    <property type="entry name" value="DUF4360"/>
    <property type="match status" value="1"/>
</dbReference>
<keyword evidence="3" id="KW-0862">Zinc</keyword>
<accession>A0A8H5FLI1</accession>
<dbReference type="PANTHER" id="PTHR38847">
    <property type="match status" value="1"/>
</dbReference>
<feature type="chain" id="PRO_5034509393" description="MYND-type domain-containing protein" evidence="5">
    <location>
        <begin position="21"/>
        <end position="798"/>
    </location>
</feature>
<dbReference type="InterPro" id="IPR002893">
    <property type="entry name" value="Znf_MYND"/>
</dbReference>
<evidence type="ECO:0000256" key="2">
    <source>
        <dbReference type="ARBA" id="ARBA00022771"/>
    </source>
</evidence>
<evidence type="ECO:0000256" key="5">
    <source>
        <dbReference type="SAM" id="SignalP"/>
    </source>
</evidence>
<feature type="domain" description="MYND-type" evidence="6">
    <location>
        <begin position="582"/>
        <end position="620"/>
    </location>
</feature>